<dbReference type="EMBL" id="CM034406">
    <property type="protein sequence ID" value="KAJ0172876.1"/>
    <property type="molecule type" value="Genomic_DNA"/>
</dbReference>
<accession>A0ACC1CMR4</accession>
<reference evidence="1 2" key="1">
    <citation type="journal article" date="2021" name="Front. Genet.">
        <title>Chromosome-Level Genome Assembly Reveals Significant Gene Expansion in the Toll and IMD Signaling Pathways of Dendrolimus kikuchii.</title>
        <authorList>
            <person name="Zhou J."/>
            <person name="Wu P."/>
            <person name="Xiong Z."/>
            <person name="Liu N."/>
            <person name="Zhao N."/>
            <person name="Ji M."/>
            <person name="Qiu Y."/>
            <person name="Yang B."/>
        </authorList>
    </citation>
    <scope>NUCLEOTIDE SEQUENCE [LARGE SCALE GENOMIC DNA]</scope>
    <source>
        <strain evidence="1">Ann1</strain>
    </source>
</reference>
<proteinExistence type="predicted"/>
<evidence type="ECO:0000313" key="2">
    <source>
        <dbReference type="Proteomes" id="UP000824533"/>
    </source>
</evidence>
<name>A0ACC1CMR4_9NEOP</name>
<protein>
    <submittedName>
        <fullName evidence="1">Uncharacterized protein</fullName>
    </submittedName>
</protein>
<keyword evidence="2" id="KW-1185">Reference proteome</keyword>
<organism evidence="1 2">
    <name type="scientific">Dendrolimus kikuchii</name>
    <dbReference type="NCBI Taxonomy" id="765133"/>
    <lineage>
        <taxon>Eukaryota</taxon>
        <taxon>Metazoa</taxon>
        <taxon>Ecdysozoa</taxon>
        <taxon>Arthropoda</taxon>
        <taxon>Hexapoda</taxon>
        <taxon>Insecta</taxon>
        <taxon>Pterygota</taxon>
        <taxon>Neoptera</taxon>
        <taxon>Endopterygota</taxon>
        <taxon>Lepidoptera</taxon>
        <taxon>Glossata</taxon>
        <taxon>Ditrysia</taxon>
        <taxon>Bombycoidea</taxon>
        <taxon>Lasiocampidae</taxon>
        <taxon>Dendrolimus</taxon>
    </lineage>
</organism>
<comment type="caution">
    <text evidence="1">The sequence shown here is derived from an EMBL/GenBank/DDBJ whole genome shotgun (WGS) entry which is preliminary data.</text>
</comment>
<evidence type="ECO:0000313" key="1">
    <source>
        <dbReference type="EMBL" id="KAJ0172876.1"/>
    </source>
</evidence>
<sequence length="286" mass="32974">MALILTSSEREYEKTPSISREDIKVFRDWVMTQSHLPGKFITDIDLILAYHCCDTSLTVSKRVLDLHYTLRTLYPFFKDRIFDRKIETCLKTIVFAFLPDRDVDGNLVLFVTLMDSDPKKFVFCDAVKTFFMTFDLCQLEVGTCLGGRLVIDMTPISFIHVTKLDITTLKHFLYFIQECIFIKLKGVHFLNAPYFMDKLMMILKPFLKKALMDIINIHPVGDTSIYDIVPKKLFPKECGGEFMDFKSISADVINRLKSNSVYFNEEAKKRVQESLRPGGKGAVIVV</sequence>
<dbReference type="Proteomes" id="UP000824533">
    <property type="component" value="Linkage Group LG20"/>
</dbReference>
<gene>
    <name evidence="1" type="ORF">K1T71_011052</name>
</gene>